<evidence type="ECO:0000313" key="1">
    <source>
        <dbReference type="EMBL" id="GAT47257.1"/>
    </source>
</evidence>
<keyword evidence="2" id="KW-1185">Reference proteome</keyword>
<accession>A0ABQ0L9N6</accession>
<protein>
    <submittedName>
        <fullName evidence="1">Uncharacterized protein</fullName>
    </submittedName>
</protein>
<sequence length="385" mass="43244">MSGRMSPEEILDFERAIRLGDIKSDPLWSAEFDLMLIHGLVRFQLEHQDILETVLSKWAMSRTEFVSHYIYRWSGQLRSGRQIIARLRVLRAGSHVPLSSLIRQEEPIQSLLLPTWMLRYQNPPGELPALTPIGRVRIDKLQSVTYTCEEEGQIDIGDEGVLPPRLHASIVNSDTPAHMILCTPFLLTGYQRLQAVPVGTTDFNNSECQFAVDIELLAKSDIFRGRYVYAMDVLATDEAASSGLRWSLTHEIRGRVEQFPDVTVEVHLRYEVQTMPFQQAVAPPITYPDPLFRMNPVELPFATSFRPPISSLSRKRKRRAVAPPAMLNTYKLQPSIPDTLSSPFDASLNSAIDNPSACNINAAGSQTVFIHQSGTEDASLAFSPE</sequence>
<dbReference type="EMBL" id="DF843281">
    <property type="protein sequence ID" value="GAT47257.1"/>
    <property type="molecule type" value="Genomic_DNA"/>
</dbReference>
<gene>
    <name evidence="1" type="ORF">MCHLO_04722</name>
</gene>
<organism evidence="1 2">
    <name type="scientific">Mycena chlorophos</name>
    <name type="common">Agaric fungus</name>
    <name type="synonym">Agaricus chlorophos</name>
    <dbReference type="NCBI Taxonomy" id="658473"/>
    <lineage>
        <taxon>Eukaryota</taxon>
        <taxon>Fungi</taxon>
        <taxon>Dikarya</taxon>
        <taxon>Basidiomycota</taxon>
        <taxon>Agaricomycotina</taxon>
        <taxon>Agaricomycetes</taxon>
        <taxon>Agaricomycetidae</taxon>
        <taxon>Agaricales</taxon>
        <taxon>Marasmiineae</taxon>
        <taxon>Mycenaceae</taxon>
        <taxon>Mycena</taxon>
    </lineage>
</organism>
<dbReference type="Proteomes" id="UP000815677">
    <property type="component" value="Unassembled WGS sequence"/>
</dbReference>
<proteinExistence type="predicted"/>
<evidence type="ECO:0000313" key="2">
    <source>
        <dbReference type="Proteomes" id="UP000815677"/>
    </source>
</evidence>
<name>A0ABQ0L9N6_MYCCL</name>
<reference evidence="1" key="1">
    <citation type="submission" date="2014-09" db="EMBL/GenBank/DDBJ databases">
        <title>Genome sequence of the luminous mushroom Mycena chlorophos for searching fungal bioluminescence genes.</title>
        <authorList>
            <person name="Tanaka Y."/>
            <person name="Kasuga D."/>
            <person name="Oba Y."/>
            <person name="Hase S."/>
            <person name="Sato K."/>
            <person name="Oba Y."/>
            <person name="Sakakibara Y."/>
        </authorList>
    </citation>
    <scope>NUCLEOTIDE SEQUENCE</scope>
</reference>